<evidence type="ECO:0000313" key="7">
    <source>
        <dbReference type="Proteomes" id="UP000297535"/>
    </source>
</evidence>
<dbReference type="InterPro" id="IPR036388">
    <property type="entry name" value="WH-like_DNA-bd_sf"/>
</dbReference>
<dbReference type="PANTHER" id="PTHR33154">
    <property type="entry name" value="TRANSCRIPTIONAL REGULATOR, ARSR FAMILY"/>
    <property type="match status" value="1"/>
</dbReference>
<dbReference type="InterPro" id="IPR011991">
    <property type="entry name" value="ArsR-like_HTH"/>
</dbReference>
<evidence type="ECO:0000256" key="2">
    <source>
        <dbReference type="ARBA" id="ARBA00023125"/>
    </source>
</evidence>
<organism evidence="6 7">
    <name type="scientific">Methylobacterium nonmethylotrophicum</name>
    <dbReference type="NCBI Taxonomy" id="1141884"/>
    <lineage>
        <taxon>Bacteria</taxon>
        <taxon>Pseudomonadati</taxon>
        <taxon>Pseudomonadota</taxon>
        <taxon>Alphaproteobacteria</taxon>
        <taxon>Hyphomicrobiales</taxon>
        <taxon>Methylobacteriaceae</taxon>
        <taxon>Methylobacterium</taxon>
    </lineage>
</organism>
<evidence type="ECO:0000256" key="1">
    <source>
        <dbReference type="ARBA" id="ARBA00023015"/>
    </source>
</evidence>
<evidence type="ECO:0000259" key="5">
    <source>
        <dbReference type="PROSITE" id="PS50987"/>
    </source>
</evidence>
<keyword evidence="1" id="KW-0805">Transcription regulation</keyword>
<evidence type="ECO:0000256" key="3">
    <source>
        <dbReference type="ARBA" id="ARBA00023163"/>
    </source>
</evidence>
<evidence type="ECO:0000313" key="6">
    <source>
        <dbReference type="EMBL" id="TGD92263.1"/>
    </source>
</evidence>
<keyword evidence="7" id="KW-1185">Reference proteome</keyword>
<dbReference type="InterPro" id="IPR051081">
    <property type="entry name" value="HTH_MetalResp_TranReg"/>
</dbReference>
<keyword evidence="3" id="KW-0804">Transcription</keyword>
<dbReference type="GO" id="GO:0003677">
    <property type="term" value="F:DNA binding"/>
    <property type="evidence" value="ECO:0007669"/>
    <property type="project" value="UniProtKB-KW"/>
</dbReference>
<dbReference type="InterPro" id="IPR001845">
    <property type="entry name" value="HTH_ArsR_DNA-bd_dom"/>
</dbReference>
<dbReference type="EMBL" id="SRLB01000063">
    <property type="protein sequence ID" value="TGD92263.1"/>
    <property type="molecule type" value="Genomic_DNA"/>
</dbReference>
<accession>A0A4Z0NEB3</accession>
<dbReference type="InterPro" id="IPR036390">
    <property type="entry name" value="WH_DNA-bd_sf"/>
</dbReference>
<dbReference type="PANTHER" id="PTHR33154:SF33">
    <property type="entry name" value="TRANSCRIPTIONAL REPRESSOR SDPR"/>
    <property type="match status" value="1"/>
</dbReference>
<name>A0A4Z0NEB3_9HYPH</name>
<dbReference type="GO" id="GO:0003700">
    <property type="term" value="F:DNA-binding transcription factor activity"/>
    <property type="evidence" value="ECO:0007669"/>
    <property type="project" value="InterPro"/>
</dbReference>
<dbReference type="PRINTS" id="PR00778">
    <property type="entry name" value="HTHARSR"/>
</dbReference>
<dbReference type="AlphaFoldDB" id="A0A4Z0NEB3"/>
<protein>
    <submittedName>
        <fullName evidence="6">ArsR family transcriptional regulator</fullName>
    </submittedName>
</protein>
<sequence length="134" mass="14598">MAEPLTTFPGVPAKPRRPSSPQALRLKAEHMAKLCRGLSDPSRLSILEALRPGAMTVSEVVQATGLTQSNVSNHLGCLYDCGLVRREQEGRFVRYGFSDPRVEMLLRLSEELLADTARGVVACTQIGCAEDEPC</sequence>
<proteinExistence type="predicted"/>
<comment type="caution">
    <text evidence="6">The sequence shown here is derived from an EMBL/GenBank/DDBJ whole genome shotgun (WGS) entry which is preliminary data.</text>
</comment>
<dbReference type="SUPFAM" id="SSF46785">
    <property type="entry name" value="Winged helix' DNA-binding domain"/>
    <property type="match status" value="1"/>
</dbReference>
<dbReference type="CDD" id="cd00090">
    <property type="entry name" value="HTH_ARSR"/>
    <property type="match status" value="1"/>
</dbReference>
<dbReference type="PROSITE" id="PS50987">
    <property type="entry name" value="HTH_ARSR_2"/>
    <property type="match status" value="1"/>
</dbReference>
<reference evidence="6 7" key="1">
    <citation type="submission" date="2019-04" db="EMBL/GenBank/DDBJ databases">
        <authorList>
            <person name="Feng G."/>
            <person name="Zhu H."/>
        </authorList>
    </citation>
    <scope>NUCLEOTIDE SEQUENCE [LARGE SCALE GENOMIC DNA]</scope>
    <source>
        <strain evidence="6 7">6HR-1</strain>
    </source>
</reference>
<feature type="region of interest" description="Disordered" evidence="4">
    <location>
        <begin position="1"/>
        <end position="20"/>
    </location>
</feature>
<dbReference type="OrthoDB" id="9790747at2"/>
<dbReference type="Proteomes" id="UP000297535">
    <property type="component" value="Unassembled WGS sequence"/>
</dbReference>
<keyword evidence="2" id="KW-0238">DNA-binding</keyword>
<gene>
    <name evidence="6" type="ORF">EU555_34950</name>
</gene>
<dbReference type="Gene3D" id="1.10.10.10">
    <property type="entry name" value="Winged helix-like DNA-binding domain superfamily/Winged helix DNA-binding domain"/>
    <property type="match status" value="1"/>
</dbReference>
<evidence type="ECO:0000256" key="4">
    <source>
        <dbReference type="SAM" id="MobiDB-lite"/>
    </source>
</evidence>
<feature type="domain" description="HTH arsR-type" evidence="5">
    <location>
        <begin position="23"/>
        <end position="117"/>
    </location>
</feature>
<dbReference type="SMART" id="SM00418">
    <property type="entry name" value="HTH_ARSR"/>
    <property type="match status" value="1"/>
</dbReference>
<dbReference type="NCBIfam" id="NF033788">
    <property type="entry name" value="HTH_metalloreg"/>
    <property type="match status" value="1"/>
</dbReference>
<dbReference type="Pfam" id="PF01022">
    <property type="entry name" value="HTH_5"/>
    <property type="match status" value="1"/>
</dbReference>